<keyword evidence="7" id="KW-1185">Reference proteome</keyword>
<feature type="domain" description="VWFC" evidence="4">
    <location>
        <begin position="400"/>
        <end position="466"/>
    </location>
</feature>
<dbReference type="SUPFAM" id="SSF57567">
    <property type="entry name" value="Serine protease inhibitors"/>
    <property type="match status" value="1"/>
</dbReference>
<dbReference type="InterPro" id="IPR001007">
    <property type="entry name" value="VWF_dom"/>
</dbReference>
<accession>A0AAY4ERJ2</accession>
<dbReference type="PROSITE" id="PS51233">
    <property type="entry name" value="VWFD"/>
    <property type="match status" value="1"/>
</dbReference>
<reference evidence="6 7" key="1">
    <citation type="submission" date="2020-06" db="EMBL/GenBank/DDBJ databases">
        <authorList>
            <consortium name="Wellcome Sanger Institute Data Sharing"/>
        </authorList>
    </citation>
    <scope>NUCLEOTIDE SEQUENCE [LARGE SCALE GENOMIC DNA]</scope>
</reference>
<dbReference type="GeneTree" id="ENSGT00940000163235"/>
<reference evidence="6" key="2">
    <citation type="submission" date="2025-08" db="UniProtKB">
        <authorList>
            <consortium name="Ensembl"/>
        </authorList>
    </citation>
    <scope>IDENTIFICATION</scope>
</reference>
<keyword evidence="2" id="KW-1015">Disulfide bond</keyword>
<dbReference type="SMART" id="SM00832">
    <property type="entry name" value="C8"/>
    <property type="match status" value="1"/>
</dbReference>
<dbReference type="PROSITE" id="PS50184">
    <property type="entry name" value="VWFC_2"/>
    <property type="match status" value="1"/>
</dbReference>
<dbReference type="PANTHER" id="PTHR11339:SF406">
    <property type="entry name" value="MUCIN-5AC-LIKE"/>
    <property type="match status" value="1"/>
</dbReference>
<dbReference type="SMART" id="SM00214">
    <property type="entry name" value="VWC"/>
    <property type="match status" value="3"/>
</dbReference>
<evidence type="ECO:0000259" key="4">
    <source>
        <dbReference type="PROSITE" id="PS50184"/>
    </source>
</evidence>
<keyword evidence="1" id="KW-0677">Repeat</keyword>
<evidence type="ECO:0000256" key="2">
    <source>
        <dbReference type="ARBA" id="ARBA00023157"/>
    </source>
</evidence>
<evidence type="ECO:0000256" key="3">
    <source>
        <dbReference type="ARBA" id="ARBA00023180"/>
    </source>
</evidence>
<dbReference type="Pfam" id="PF08742">
    <property type="entry name" value="C8"/>
    <property type="match status" value="1"/>
</dbReference>
<name>A0AAY4ERJ2_9TELE</name>
<dbReference type="PANTHER" id="PTHR11339">
    <property type="entry name" value="EXTRACELLULAR MATRIX GLYCOPROTEIN RELATED"/>
    <property type="match status" value="1"/>
</dbReference>
<evidence type="ECO:0000313" key="6">
    <source>
        <dbReference type="Ensembl" id="ENSDCDP00010059978.1"/>
    </source>
</evidence>
<feature type="domain" description="VWFD" evidence="5">
    <location>
        <begin position="67"/>
        <end position="247"/>
    </location>
</feature>
<dbReference type="Pfam" id="PF00094">
    <property type="entry name" value="VWD"/>
    <property type="match status" value="1"/>
</dbReference>
<evidence type="ECO:0000313" key="7">
    <source>
        <dbReference type="Proteomes" id="UP000694580"/>
    </source>
</evidence>
<dbReference type="InterPro" id="IPR014853">
    <property type="entry name" value="VWF/SSPO/ZAN-like_Cys-rich_dom"/>
</dbReference>
<dbReference type="InterPro" id="IPR001846">
    <property type="entry name" value="VWF_type-D"/>
</dbReference>
<dbReference type="InterPro" id="IPR050780">
    <property type="entry name" value="Mucin_vWF_Thrombospondin_sf"/>
</dbReference>
<sequence>PDCHTLEPPRKNGEIWKVDSCTNATCSNGNVTYSSTQCKPQEPPNCENGRTPVKVFDDAGCCFTYHCECSCNGWSGNYITFDGKNYNIQENCSYILVQEINTEYDFKVVIDYHDCDSDPSSFCPQSLSITYKSNEVVLTQKSTADGITNVVFLAKKHIFPAFKNADFVITSTGLEITVDIPDIEAQVTYTGTSFSIDLSSTLFTNNTEGLCGTCDNSKENDCRSPSGQIQDCSVTSHNWLDPNKKCEVPPTPATTTSPPTTPQSICKPAICEIMSSQVFEECHKVVPPQPFVHCCTSDVCKSSTTGCSSLQAYASACANMGICINWRTSTNGTCVCTCPKSKVYMPCGPFVEQTCNLRYNQKYMGLLQHSTSKLTEGCFCPAGTTLFSTSSGVCVKSCDCTGPDGNPKMINETWETNCQQCMCDGDTLSVQCKPVTCPTPNPAPCDSPGYEIVNKTDGCCKSQQCEPKNVCVHNNTEYQPGSIVPTNNTCEACLCGSKLDPGTKLHAVDCIPVHSDVFQGQDYQTVPGQCCGKCVKTSCVVSLPGNITHTISVGFGNVTC</sequence>
<organism evidence="6 7">
    <name type="scientific">Denticeps clupeoides</name>
    <name type="common">denticle herring</name>
    <dbReference type="NCBI Taxonomy" id="299321"/>
    <lineage>
        <taxon>Eukaryota</taxon>
        <taxon>Metazoa</taxon>
        <taxon>Chordata</taxon>
        <taxon>Craniata</taxon>
        <taxon>Vertebrata</taxon>
        <taxon>Euteleostomi</taxon>
        <taxon>Actinopterygii</taxon>
        <taxon>Neopterygii</taxon>
        <taxon>Teleostei</taxon>
        <taxon>Clupei</taxon>
        <taxon>Clupeiformes</taxon>
        <taxon>Denticipitoidei</taxon>
        <taxon>Denticipitidae</taxon>
        <taxon>Denticeps</taxon>
    </lineage>
</organism>
<dbReference type="PROSITE" id="PS01208">
    <property type="entry name" value="VWFC_1"/>
    <property type="match status" value="1"/>
</dbReference>
<dbReference type="Ensembl" id="ENSDCDT00010070712.1">
    <property type="protein sequence ID" value="ENSDCDP00010059978.1"/>
    <property type="gene ID" value="ENSDCDG00010033429.1"/>
</dbReference>
<dbReference type="AlphaFoldDB" id="A0AAY4ERJ2"/>
<evidence type="ECO:0000256" key="1">
    <source>
        <dbReference type="ARBA" id="ARBA00022737"/>
    </source>
</evidence>
<proteinExistence type="predicted"/>
<reference evidence="6" key="3">
    <citation type="submission" date="2025-09" db="UniProtKB">
        <authorList>
            <consortium name="Ensembl"/>
        </authorList>
    </citation>
    <scope>IDENTIFICATION</scope>
</reference>
<evidence type="ECO:0000259" key="5">
    <source>
        <dbReference type="PROSITE" id="PS51233"/>
    </source>
</evidence>
<dbReference type="InterPro" id="IPR036084">
    <property type="entry name" value="Ser_inhib-like_sf"/>
</dbReference>
<protein>
    <submittedName>
        <fullName evidence="6">Uncharacterized protein</fullName>
    </submittedName>
</protein>
<dbReference type="SMART" id="SM00216">
    <property type="entry name" value="VWD"/>
    <property type="match status" value="1"/>
</dbReference>
<keyword evidence="3" id="KW-0325">Glycoprotein</keyword>
<dbReference type="Proteomes" id="UP000694580">
    <property type="component" value="Chromosome 16"/>
</dbReference>
<dbReference type="Gene3D" id="2.10.25.10">
    <property type="entry name" value="Laminin"/>
    <property type="match status" value="1"/>
</dbReference>